<reference evidence="1" key="1">
    <citation type="submission" date="2022-07" db="EMBL/GenBank/DDBJ databases">
        <authorList>
            <person name="Wu T."/>
        </authorList>
    </citation>
    <scope>NUCLEOTIDE SEQUENCE</scope>
    <source>
        <strain evidence="1">SD-1</strain>
    </source>
</reference>
<dbReference type="AlphaFoldDB" id="A0AAX3EIT2"/>
<dbReference type="EMBL" id="CP101185">
    <property type="protein sequence ID" value="UYV97878.1"/>
    <property type="molecule type" value="Genomic_DNA"/>
</dbReference>
<keyword evidence="2" id="KW-1185">Reference proteome</keyword>
<name>A0AAX3EIT2_PAEUR</name>
<sequence>MTASLLNRPEGYRHVPASEWTGLQSGDRVWIYDVAWGVGTGRVDDVSQHQELLWVILEPGGRRLICGTDDVEVWAA</sequence>
<protein>
    <submittedName>
        <fullName evidence="1">Uncharacterized protein</fullName>
    </submittedName>
</protein>
<dbReference type="RefSeq" id="WP_069696013.1">
    <property type="nucleotide sequence ID" value="NZ_CP043010.1"/>
</dbReference>
<organism evidence="1 2">
    <name type="scientific">Paenarthrobacter ureafaciens</name>
    <dbReference type="NCBI Taxonomy" id="37931"/>
    <lineage>
        <taxon>Bacteria</taxon>
        <taxon>Bacillati</taxon>
        <taxon>Actinomycetota</taxon>
        <taxon>Actinomycetes</taxon>
        <taxon>Micrococcales</taxon>
        <taxon>Micrococcaceae</taxon>
        <taxon>Paenarthrobacter</taxon>
    </lineage>
</organism>
<gene>
    <name evidence="1" type="ORF">NL394_01105</name>
</gene>
<dbReference type="Proteomes" id="UP001163293">
    <property type="component" value="Chromosome"/>
</dbReference>
<proteinExistence type="predicted"/>
<accession>A0AAX3EIT2</accession>
<evidence type="ECO:0000313" key="1">
    <source>
        <dbReference type="EMBL" id="UYV97878.1"/>
    </source>
</evidence>
<evidence type="ECO:0000313" key="2">
    <source>
        <dbReference type="Proteomes" id="UP001163293"/>
    </source>
</evidence>